<accession>A0A076LLN8</accession>
<dbReference type="EMBL" id="CP006664">
    <property type="protein sequence ID" value="AIJ07608.1"/>
    <property type="molecule type" value="Genomic_DNA"/>
</dbReference>
<evidence type="ECO:0000313" key="2">
    <source>
        <dbReference type="Proteomes" id="UP000028681"/>
    </source>
</evidence>
<evidence type="ECO:0008006" key="3">
    <source>
        <dbReference type="Google" id="ProtNLM"/>
    </source>
</evidence>
<dbReference type="Proteomes" id="UP000028681">
    <property type="component" value="Chromosome"/>
</dbReference>
<sequence length="42" mass="4697">MKTLFLSIGLLIIFIAMAGWCSHGFLMLFLSVSLGVDIYLFN</sequence>
<dbReference type="KEGG" id="ete:ETEE_1145"/>
<protein>
    <recommendedName>
        <fullName evidence="3">Inner membrane protein</fullName>
    </recommendedName>
</protein>
<proteinExistence type="predicted"/>
<reference evidence="1 2" key="1">
    <citation type="journal article" date="2012" name="PLoS ONE">
        <title>Edwardsiella comparative phylogenomics reveal the new intra/inter-species taxonomic relationships, virulence evolution and niche adaptation mechanisms.</title>
        <authorList>
            <person name="Yang M."/>
            <person name="Lv Y."/>
            <person name="Xiao J."/>
            <person name="Wu H."/>
            <person name="Zheng H."/>
            <person name="Liu Q."/>
            <person name="Zhang Y."/>
            <person name="Wang Q."/>
        </authorList>
    </citation>
    <scope>NUCLEOTIDE SEQUENCE [LARGE SCALE GENOMIC DNA]</scope>
    <source>
        <strain evidence="2">080813</strain>
    </source>
</reference>
<dbReference type="AlphaFoldDB" id="A0A076LLN8"/>
<evidence type="ECO:0000313" key="1">
    <source>
        <dbReference type="EMBL" id="AIJ07608.1"/>
    </source>
</evidence>
<gene>
    <name evidence="1" type="ORF">ETEE_1145</name>
</gene>
<dbReference type="HOGENOM" id="CLU_3250739_0_0_6"/>
<name>A0A076LLN8_9GAMM</name>
<organism evidence="1 2">
    <name type="scientific">Edwardsiella anguillarum ET080813</name>
    <dbReference type="NCBI Taxonomy" id="667120"/>
    <lineage>
        <taxon>Bacteria</taxon>
        <taxon>Pseudomonadati</taxon>
        <taxon>Pseudomonadota</taxon>
        <taxon>Gammaproteobacteria</taxon>
        <taxon>Enterobacterales</taxon>
        <taxon>Hafniaceae</taxon>
        <taxon>Edwardsiella</taxon>
    </lineage>
</organism>